<sequence length="92" mass="9870">MRQSNDQWRNREGDEAARLAESAAILRRVRQETEPQTGAGFGRLASGIGRHLSGESADAGDPIELWGTRIGRGLGLVAFVGLLALLAWQLGS</sequence>
<keyword evidence="1" id="KW-0812">Transmembrane</keyword>
<evidence type="ECO:0000256" key="1">
    <source>
        <dbReference type="SAM" id="Phobius"/>
    </source>
</evidence>
<name>A0A7V7PLX1_9HYPH</name>
<gene>
    <name evidence="2" type="ORF">F6X38_18090</name>
</gene>
<accession>A0A7V7PLX1</accession>
<protein>
    <submittedName>
        <fullName evidence="2">Uncharacterized protein</fullName>
    </submittedName>
</protein>
<reference evidence="2 3" key="1">
    <citation type="submission" date="2019-09" db="EMBL/GenBank/DDBJ databases">
        <title>YIM 132180 draft genome.</title>
        <authorList>
            <person name="Zhang K."/>
        </authorList>
    </citation>
    <scope>NUCLEOTIDE SEQUENCE [LARGE SCALE GENOMIC DNA]</scope>
    <source>
        <strain evidence="2 3">YIM 132180</strain>
    </source>
</reference>
<keyword evidence="1" id="KW-0472">Membrane</keyword>
<keyword evidence="1" id="KW-1133">Transmembrane helix</keyword>
<feature type="transmembrane region" description="Helical" evidence="1">
    <location>
        <begin position="73"/>
        <end position="91"/>
    </location>
</feature>
<dbReference type="EMBL" id="VZDO01000016">
    <property type="protein sequence ID" value="KAB0677582.1"/>
    <property type="molecule type" value="Genomic_DNA"/>
</dbReference>
<dbReference type="AlphaFoldDB" id="A0A7V7PLX1"/>
<dbReference type="RefSeq" id="WP_150972112.1">
    <property type="nucleotide sequence ID" value="NZ_VZDO01000016.1"/>
</dbReference>
<keyword evidence="3" id="KW-1185">Reference proteome</keyword>
<evidence type="ECO:0000313" key="2">
    <source>
        <dbReference type="EMBL" id="KAB0677582.1"/>
    </source>
</evidence>
<organism evidence="2 3">
    <name type="scientific">Plantimonas leprariae</name>
    <dbReference type="NCBI Taxonomy" id="2615207"/>
    <lineage>
        <taxon>Bacteria</taxon>
        <taxon>Pseudomonadati</taxon>
        <taxon>Pseudomonadota</taxon>
        <taxon>Alphaproteobacteria</taxon>
        <taxon>Hyphomicrobiales</taxon>
        <taxon>Aurantimonadaceae</taxon>
        <taxon>Plantimonas</taxon>
    </lineage>
</organism>
<evidence type="ECO:0000313" key="3">
    <source>
        <dbReference type="Proteomes" id="UP000432089"/>
    </source>
</evidence>
<comment type="caution">
    <text evidence="2">The sequence shown here is derived from an EMBL/GenBank/DDBJ whole genome shotgun (WGS) entry which is preliminary data.</text>
</comment>
<dbReference type="Proteomes" id="UP000432089">
    <property type="component" value="Unassembled WGS sequence"/>
</dbReference>
<proteinExistence type="predicted"/>